<evidence type="ECO:0000313" key="2">
    <source>
        <dbReference type="Proteomes" id="UP000594261"/>
    </source>
</evidence>
<accession>A0A7N2QXH2</accession>
<protein>
    <submittedName>
        <fullName evidence="1">Uncharacterized protein</fullName>
    </submittedName>
</protein>
<dbReference type="InParanoid" id="A0A7N2QXH2"/>
<reference evidence="1 2" key="1">
    <citation type="journal article" date="2016" name="G3 (Bethesda)">
        <title>First Draft Assembly and Annotation of the Genome of a California Endemic Oak Quercus lobata Nee (Fagaceae).</title>
        <authorList>
            <person name="Sork V.L."/>
            <person name="Fitz-Gibbon S.T."/>
            <person name="Puiu D."/>
            <person name="Crepeau M."/>
            <person name="Gugger P.F."/>
            <person name="Sherman R."/>
            <person name="Stevens K."/>
            <person name="Langley C.H."/>
            <person name="Pellegrini M."/>
            <person name="Salzberg S.L."/>
        </authorList>
    </citation>
    <scope>NUCLEOTIDE SEQUENCE [LARGE SCALE GENOMIC DNA]</scope>
    <source>
        <strain evidence="1 2">cv. SW786</strain>
    </source>
</reference>
<evidence type="ECO:0000313" key="1">
    <source>
        <dbReference type="EnsemblPlants" id="QL01p020653:mrna"/>
    </source>
</evidence>
<keyword evidence="2" id="KW-1185">Reference proteome</keyword>
<dbReference type="OMA" id="MFVANER"/>
<dbReference type="EMBL" id="LRBV02000001">
    <property type="status" value="NOT_ANNOTATED_CDS"/>
    <property type="molecule type" value="Genomic_DNA"/>
</dbReference>
<organism evidence="1 2">
    <name type="scientific">Quercus lobata</name>
    <name type="common">Valley oak</name>
    <dbReference type="NCBI Taxonomy" id="97700"/>
    <lineage>
        <taxon>Eukaryota</taxon>
        <taxon>Viridiplantae</taxon>
        <taxon>Streptophyta</taxon>
        <taxon>Embryophyta</taxon>
        <taxon>Tracheophyta</taxon>
        <taxon>Spermatophyta</taxon>
        <taxon>Magnoliopsida</taxon>
        <taxon>eudicotyledons</taxon>
        <taxon>Gunneridae</taxon>
        <taxon>Pentapetalae</taxon>
        <taxon>rosids</taxon>
        <taxon>fabids</taxon>
        <taxon>Fagales</taxon>
        <taxon>Fagaceae</taxon>
        <taxon>Quercus</taxon>
    </lineage>
</organism>
<dbReference type="AlphaFoldDB" id="A0A7N2QXH2"/>
<dbReference type="Gramene" id="QL01p020653:mrna">
    <property type="protein sequence ID" value="QL01p020653:mrna"/>
    <property type="gene ID" value="QL01p020653"/>
</dbReference>
<reference evidence="1" key="2">
    <citation type="submission" date="2021-01" db="UniProtKB">
        <authorList>
            <consortium name="EnsemblPlants"/>
        </authorList>
    </citation>
    <scope>IDENTIFICATION</scope>
</reference>
<name>A0A7N2QXH2_QUELO</name>
<dbReference type="EnsemblPlants" id="QL01p020653:mrna">
    <property type="protein sequence ID" value="QL01p020653:mrna"/>
    <property type="gene ID" value="QL01p020653"/>
</dbReference>
<dbReference type="Proteomes" id="UP000594261">
    <property type="component" value="Chromosome 1"/>
</dbReference>
<proteinExistence type="predicted"/>
<sequence length="148" mass="16524">MEAQRVVVIQDASREVSSGAIGWALHGLALKPGDKLTLLAVIHQVKTPSTLSIMGSRKLLGFGCRVDSSSMFVANERIIGREVARKKNEYQNHIELAEISKLYEAKQTLLKDNRSENSSCIQARVKYQAVRRPISLKKLMKFSKGNEL</sequence>